<feature type="region of interest" description="Disordered" evidence="18">
    <location>
        <begin position="293"/>
        <end position="315"/>
    </location>
</feature>
<evidence type="ECO:0000313" key="21">
    <source>
        <dbReference type="Proteomes" id="UP000002279"/>
    </source>
</evidence>
<keyword evidence="5" id="KW-0963">Cytoplasm</keyword>
<dbReference type="GO" id="GO:0061578">
    <property type="term" value="F:K63-linked deubiquitinase activity"/>
    <property type="evidence" value="ECO:0000318"/>
    <property type="project" value="GO_Central"/>
</dbReference>
<dbReference type="PROSITE" id="PS50802">
    <property type="entry name" value="OTU"/>
    <property type="match status" value="1"/>
</dbReference>
<feature type="compositionally biased region" description="Polar residues" evidence="18">
    <location>
        <begin position="351"/>
        <end position="360"/>
    </location>
</feature>
<evidence type="ECO:0000256" key="9">
    <source>
        <dbReference type="ARBA" id="ARBA00022786"/>
    </source>
</evidence>
<dbReference type="PANTHER" id="PTHR12419">
    <property type="entry name" value="OTU DOMAIN CONTAINING PROTEIN"/>
    <property type="match status" value="1"/>
</dbReference>
<feature type="compositionally biased region" description="Polar residues" evidence="18">
    <location>
        <begin position="385"/>
        <end position="400"/>
    </location>
</feature>
<evidence type="ECO:0000256" key="8">
    <source>
        <dbReference type="ARBA" id="ARBA00022670"/>
    </source>
</evidence>
<feature type="compositionally biased region" description="Basic and acidic residues" evidence="18">
    <location>
        <begin position="424"/>
        <end position="438"/>
    </location>
</feature>
<feature type="compositionally biased region" description="Basic and acidic residues" evidence="18">
    <location>
        <begin position="299"/>
        <end position="310"/>
    </location>
</feature>
<keyword evidence="10" id="KW-0378">Hydrolase</keyword>
<feature type="compositionally biased region" description="Low complexity" evidence="18">
    <location>
        <begin position="368"/>
        <end position="379"/>
    </location>
</feature>
<evidence type="ECO:0000256" key="10">
    <source>
        <dbReference type="ARBA" id="ARBA00022801"/>
    </source>
</evidence>
<dbReference type="GO" id="GO:0005829">
    <property type="term" value="C:cytosol"/>
    <property type="evidence" value="ECO:0007669"/>
    <property type="project" value="Ensembl"/>
</dbReference>
<evidence type="ECO:0000256" key="18">
    <source>
        <dbReference type="SAM" id="MobiDB-lite"/>
    </source>
</evidence>
<comment type="subunit">
    <text evidence="16">Interacts with MYD88; the interaction is direct. Interacts with ALKBH3; the interaction is direct. Interacts with USP7; the interaction is direct. Interacts with USP9X; the interaction is direct.</text>
</comment>
<gene>
    <name evidence="20" type="primary">OTUD4</name>
</gene>
<dbReference type="Ensembl" id="ENSOANT00000075902.1">
    <property type="protein sequence ID" value="ENSOANP00000043155.1"/>
    <property type="gene ID" value="ENSOANG00000038671.1"/>
</dbReference>
<dbReference type="AlphaFoldDB" id="A0A6I8NPZ1"/>
<evidence type="ECO:0000256" key="2">
    <source>
        <dbReference type="ARBA" id="ARBA00004123"/>
    </source>
</evidence>
<feature type="compositionally biased region" description="Basic and acidic residues" evidence="18">
    <location>
        <begin position="768"/>
        <end position="780"/>
    </location>
</feature>
<dbReference type="GO" id="GO:2000660">
    <property type="term" value="P:negative regulation of interleukin-1-mediated signaling pathway"/>
    <property type="evidence" value="ECO:0000318"/>
    <property type="project" value="GO_Central"/>
</dbReference>
<dbReference type="Proteomes" id="UP000002279">
    <property type="component" value="Chromosome 12"/>
</dbReference>
<dbReference type="InterPro" id="IPR050704">
    <property type="entry name" value="Peptidase_C85-like"/>
</dbReference>
<feature type="compositionally biased region" description="Polar residues" evidence="18">
    <location>
        <begin position="1007"/>
        <end position="1017"/>
    </location>
</feature>
<comment type="catalytic activity">
    <reaction evidence="1">
        <text>Thiol-dependent hydrolysis of ester, thioester, amide, peptide and isopeptide bonds formed by the C-terminal Gly of ubiquitin (a 76-residue protein attached to proteins as an intracellular targeting signal).</text>
        <dbReference type="EC" id="3.4.19.12"/>
    </reaction>
</comment>
<evidence type="ECO:0000256" key="1">
    <source>
        <dbReference type="ARBA" id="ARBA00000707"/>
    </source>
</evidence>
<feature type="region of interest" description="Disordered" evidence="18">
    <location>
        <begin position="768"/>
        <end position="817"/>
    </location>
</feature>
<dbReference type="SUPFAM" id="SSF54001">
    <property type="entry name" value="Cysteine proteinases"/>
    <property type="match status" value="1"/>
</dbReference>
<reference evidence="20" key="2">
    <citation type="submission" date="2025-08" db="UniProtKB">
        <authorList>
            <consortium name="Ensembl"/>
        </authorList>
    </citation>
    <scope>IDENTIFICATION</scope>
    <source>
        <strain evidence="20">Glennie</strain>
    </source>
</reference>
<dbReference type="Bgee" id="ENSOANG00000038671">
    <property type="expression patterns" value="Expressed in testis and 7 other cell types or tissues"/>
</dbReference>
<feature type="compositionally biased region" description="Polar residues" evidence="18">
    <location>
        <begin position="1042"/>
        <end position="1051"/>
    </location>
</feature>
<comment type="function">
    <text evidence="15">Deubiquitinase which hydrolyzes the isopeptide bond between the ubiquitin C-terminus and the lysine epsilon-amino group of the target protein. May negatively regulate inflammatory and pathogen recognition signaling in innate immune response. Upon phosphorylation at Ser-202 and Ser-204 residues, via IL-1 receptor and Toll-like receptor signaling pathway, specifically deubiquitinates 'Lys-63'-polyubiquitinated MYD88 adapter protein triggering down-regulation of NF-kappa-B-dependent transcription of inflammatory mediators. Independently of the catalytic activity, acts as a scaffold for alternative deubiquitinases to assemble specific deubiquitinase-substrate complexes. Associates with USP7 and USP9X deubiquitinases to stabilize alkylation repair enzyme ALKBH3, thereby promoting the repair of alkylated DNA lesions.</text>
</comment>
<feature type="domain" description="OTU" evidence="19">
    <location>
        <begin position="32"/>
        <end position="153"/>
    </location>
</feature>
<dbReference type="OMA" id="FFPPVWY"/>
<organism evidence="20 21">
    <name type="scientific">Ornithorhynchus anatinus</name>
    <name type="common">Duckbill platypus</name>
    <dbReference type="NCBI Taxonomy" id="9258"/>
    <lineage>
        <taxon>Eukaryota</taxon>
        <taxon>Metazoa</taxon>
        <taxon>Chordata</taxon>
        <taxon>Craniata</taxon>
        <taxon>Vertebrata</taxon>
        <taxon>Euteleostomi</taxon>
        <taxon>Mammalia</taxon>
        <taxon>Monotremata</taxon>
        <taxon>Ornithorhynchidae</taxon>
        <taxon>Ornithorhynchus</taxon>
    </lineage>
</organism>
<dbReference type="GO" id="GO:0006307">
    <property type="term" value="P:DNA alkylation repair"/>
    <property type="evidence" value="ECO:0007669"/>
    <property type="project" value="Ensembl"/>
</dbReference>
<evidence type="ECO:0000256" key="12">
    <source>
        <dbReference type="ARBA" id="ARBA00022859"/>
    </source>
</evidence>
<dbReference type="Gene3D" id="3.90.70.80">
    <property type="match status" value="1"/>
</dbReference>
<evidence type="ECO:0000256" key="5">
    <source>
        <dbReference type="ARBA" id="ARBA00022490"/>
    </source>
</evidence>
<dbReference type="PANTHER" id="PTHR12419:SF9">
    <property type="entry name" value="OTU DOMAIN-CONTAINING PROTEIN 4"/>
    <property type="match status" value="1"/>
</dbReference>
<dbReference type="FunCoup" id="A0A6I8NPZ1">
    <property type="interactions" value="1836"/>
</dbReference>
<feature type="compositionally biased region" description="Basic and acidic residues" evidence="18">
    <location>
        <begin position="995"/>
        <end position="1006"/>
    </location>
</feature>
<evidence type="ECO:0000256" key="16">
    <source>
        <dbReference type="ARBA" id="ARBA00062839"/>
    </source>
</evidence>
<feature type="region of interest" description="Disordered" evidence="18">
    <location>
        <begin position="981"/>
        <end position="1119"/>
    </location>
</feature>
<proteinExistence type="predicted"/>
<dbReference type="InterPro" id="IPR038765">
    <property type="entry name" value="Papain-like_cys_pep_sf"/>
</dbReference>
<keyword evidence="7" id="KW-0399">Innate immunity</keyword>
<dbReference type="GO" id="GO:0044314">
    <property type="term" value="P:protein K27-linked ubiquitination"/>
    <property type="evidence" value="ECO:0007669"/>
    <property type="project" value="Ensembl"/>
</dbReference>
<sequence length="1119" mass="124923">MEAAGRAPPGGGGGGGGGGGAAMDAYLRSLGLYRQPVAKDGSCLFRAVAEQVLHSQSRHIEVRMACIDYLQKNREKFEAFVEGPFEEYLKRLKNPQEWVGEVEISALSLMYKRDFIIYQKPNVSPSHVTENSFPEKVFLCFSNGNHYDIVYPIKYKDSSALCQSLLYELLYEKVFHVDVSKIMRELYTSDEVVEESTDNCEISDSDDDSYRSKITAANDVNGFKSRSGNQHFRNNGNSTSLPVSRKVLKSLNPKVYRNIEYEIWLQSKQAQQKSDFSLATGLQYDVGDKFKPRLNQNGKFHDAHSQDTHSENGPVFEEEHGAKYSVSLKNLKPLPQTERWNTVYGKKIRKPSSTPGQNFQPDADCRGPKSSSKPIKSQSPLPPRLQQTVVTKQQALSCQSHGPPPQQASTEHKLLSRTPSQGIRKPERERTEDSDQATRDCNYFGLSPKERREKQAIEESRLLYEIQQRDEKAFPALSSPSVCQTAAQTTNTCSQRKLPGNERRGNRRRVDIEEQRDKDANLKQIHLDQKFEQSTSEFPKNDGDGSKCLRASTPSKLKKTQPLCPAEQKSAEPVSLANPSVLLVPPEVHLPPTVPSLPATVPPWQCDPAAYGPTGVPSQVPVLSVTQTLTPGLDSTVSQAHLTPTPVAPVPLPIQAINQPIMPLPQTLSLYQDPLFPGFPLNEKGERATAPAYSLCNTGDDLPKDKNVLRFFFNLGVKAFSYPMWAPHYYLYPLHQAYFTPCRVYAKVPVPVYPHNYWFQEAPSSQSEHDSACTERHFPEQNESSANDQGAQAEPTPPTSFTTPMAVPPSQGSECQEPVSHQVDIESVNLGQPLHANYEESLEGKGAFPQPPFGPGPFLGAVPMPPPYFPPFWYGYPFQGFVENTVVRHDVVISPEDKGALALPLEDPATPKECDLVSTDQEANREGALPLSTAPREGSVQSEQSTREKKAEQTPAVCPPASEVKAHLHLPVPHVERKTLPLVPDARLKSTTSVAKERPEESRESKATGTTASSVDSRVQKPREESSEDENEVSDILKSGRSKQFYNQTYGNRKYRHDWAYSGRGGYPHPRGEEPWKGPPNRSREEGFQYHRNFRGRPFRGDRRKSAMGDSHRGHHQHP</sequence>
<dbReference type="GO" id="GO:0004843">
    <property type="term" value="F:cysteine-type deubiquitinase activity"/>
    <property type="evidence" value="ECO:0000318"/>
    <property type="project" value="GO_Central"/>
</dbReference>
<evidence type="ECO:0000256" key="7">
    <source>
        <dbReference type="ARBA" id="ARBA00022588"/>
    </source>
</evidence>
<name>A0A6I8NPZ1_ORNAN</name>
<dbReference type="GO" id="GO:0034122">
    <property type="term" value="P:negative regulation of toll-like receptor signaling pathway"/>
    <property type="evidence" value="ECO:0000318"/>
    <property type="project" value="GO_Central"/>
</dbReference>
<dbReference type="GO" id="GO:0071108">
    <property type="term" value="P:protein K48-linked deubiquitination"/>
    <property type="evidence" value="ECO:0007669"/>
    <property type="project" value="Ensembl"/>
</dbReference>
<dbReference type="Pfam" id="PF02338">
    <property type="entry name" value="OTU"/>
    <property type="match status" value="1"/>
</dbReference>
<dbReference type="FunFam" id="3.90.70.80:FF:000013">
    <property type="entry name" value="OTU domain-containing protein 4"/>
    <property type="match status" value="1"/>
</dbReference>
<comment type="subcellular location">
    <subcellularLocation>
        <location evidence="3">Cytoplasm</location>
    </subcellularLocation>
    <subcellularLocation>
        <location evidence="2">Nucleus</location>
    </subcellularLocation>
</comment>
<dbReference type="GO" id="GO:0005634">
    <property type="term" value="C:nucleus"/>
    <property type="evidence" value="ECO:0007669"/>
    <property type="project" value="UniProtKB-SubCell"/>
</dbReference>
<evidence type="ECO:0000259" key="19">
    <source>
        <dbReference type="PROSITE" id="PS50802"/>
    </source>
</evidence>
<evidence type="ECO:0000313" key="20">
    <source>
        <dbReference type="Ensembl" id="ENSOANP00000043155.1"/>
    </source>
</evidence>
<evidence type="ECO:0000256" key="17">
    <source>
        <dbReference type="ARBA" id="ARBA00074854"/>
    </source>
</evidence>
<feature type="region of interest" description="Disordered" evidence="18">
    <location>
        <begin position="488"/>
        <end position="522"/>
    </location>
</feature>
<protein>
    <recommendedName>
        <fullName evidence="17">OTU domain-containing protein 4</fullName>
        <ecNumber evidence="4">3.4.19.12</ecNumber>
    </recommendedName>
</protein>
<dbReference type="GO" id="GO:0006508">
    <property type="term" value="P:proteolysis"/>
    <property type="evidence" value="ECO:0007669"/>
    <property type="project" value="UniProtKB-KW"/>
</dbReference>
<dbReference type="GO" id="GO:0060090">
    <property type="term" value="F:molecular adaptor activity"/>
    <property type="evidence" value="ECO:0007669"/>
    <property type="project" value="Ensembl"/>
</dbReference>
<keyword evidence="9" id="KW-0833">Ubl conjugation pathway</keyword>
<keyword evidence="11" id="KW-0788">Thiol protease</keyword>
<keyword evidence="14" id="KW-0539">Nucleus</keyword>
<keyword evidence="13" id="KW-0007">Acetylation</keyword>
<evidence type="ECO:0000256" key="15">
    <source>
        <dbReference type="ARBA" id="ARBA00058854"/>
    </source>
</evidence>
<accession>A0A6I8NPZ1</accession>
<dbReference type="GO" id="GO:0070536">
    <property type="term" value="P:protein K63-linked deubiquitination"/>
    <property type="evidence" value="ECO:0007669"/>
    <property type="project" value="Ensembl"/>
</dbReference>
<keyword evidence="8" id="KW-0645">Protease</keyword>
<feature type="compositionally biased region" description="Basic and acidic residues" evidence="18">
    <location>
        <begin position="1070"/>
        <end position="1089"/>
    </location>
</feature>
<keyword evidence="6" id="KW-0597">Phosphoprotein</keyword>
<dbReference type="EC" id="3.4.19.12" evidence="4"/>
<evidence type="ECO:0000256" key="14">
    <source>
        <dbReference type="ARBA" id="ARBA00023242"/>
    </source>
</evidence>
<evidence type="ECO:0000256" key="13">
    <source>
        <dbReference type="ARBA" id="ARBA00022990"/>
    </source>
</evidence>
<dbReference type="GeneTree" id="ENSGT00940000160512"/>
<feature type="region of interest" description="Disordered" evidence="18">
    <location>
        <begin position="922"/>
        <end position="962"/>
    </location>
</feature>
<keyword evidence="12" id="KW-0391">Immunity</keyword>
<feature type="compositionally biased region" description="Basic and acidic residues" evidence="18">
    <location>
        <begin position="499"/>
        <end position="522"/>
    </location>
</feature>
<dbReference type="GO" id="GO:1903093">
    <property type="term" value="P:regulation of protein K48-linked deubiquitination"/>
    <property type="evidence" value="ECO:0007669"/>
    <property type="project" value="Ensembl"/>
</dbReference>
<feature type="compositionally biased region" description="Polar residues" evidence="18">
    <location>
        <begin position="781"/>
        <end position="790"/>
    </location>
</feature>
<dbReference type="InterPro" id="IPR003323">
    <property type="entry name" value="OTU_dom"/>
</dbReference>
<dbReference type="InParanoid" id="A0A6I8NPZ1"/>
<feature type="region of interest" description="Disordered" evidence="18">
    <location>
        <begin position="347"/>
        <end position="442"/>
    </location>
</feature>
<feature type="region of interest" description="Disordered" evidence="18">
    <location>
        <begin position="528"/>
        <end position="547"/>
    </location>
</feature>
<dbReference type="CDD" id="cd22794">
    <property type="entry name" value="OTU_OTUD4"/>
    <property type="match status" value="1"/>
</dbReference>
<feature type="compositionally biased region" description="Basic and acidic residues" evidence="18">
    <location>
        <begin position="1099"/>
        <end position="1112"/>
    </location>
</feature>
<dbReference type="GO" id="GO:0140374">
    <property type="term" value="P:antiviral innate immune response"/>
    <property type="evidence" value="ECO:0007669"/>
    <property type="project" value="Ensembl"/>
</dbReference>
<evidence type="ECO:0000256" key="6">
    <source>
        <dbReference type="ARBA" id="ARBA00022553"/>
    </source>
</evidence>
<reference evidence="20" key="3">
    <citation type="submission" date="2025-09" db="UniProtKB">
        <authorList>
            <consortium name="Ensembl"/>
        </authorList>
    </citation>
    <scope>IDENTIFICATION</scope>
    <source>
        <strain evidence="20">Glennie</strain>
    </source>
</reference>
<evidence type="ECO:0000256" key="3">
    <source>
        <dbReference type="ARBA" id="ARBA00004496"/>
    </source>
</evidence>
<evidence type="ECO:0000256" key="11">
    <source>
        <dbReference type="ARBA" id="ARBA00022807"/>
    </source>
</evidence>
<dbReference type="GO" id="GO:0035871">
    <property type="term" value="P:protein K11-linked deubiquitination"/>
    <property type="evidence" value="ECO:0007669"/>
    <property type="project" value="Ensembl"/>
</dbReference>
<keyword evidence="21" id="KW-1185">Reference proteome</keyword>
<reference evidence="20 21" key="1">
    <citation type="journal article" date="2008" name="Nature">
        <title>Genome analysis of the platypus reveals unique signatures of evolution.</title>
        <authorList>
            <person name="Warren W.C."/>
            <person name="Hillier L.W."/>
            <person name="Marshall Graves J.A."/>
            <person name="Birney E."/>
            <person name="Ponting C.P."/>
            <person name="Grutzner F."/>
            <person name="Belov K."/>
            <person name="Miller W."/>
            <person name="Clarke L."/>
            <person name="Chinwalla A.T."/>
            <person name="Yang S.P."/>
            <person name="Heger A."/>
            <person name="Locke D.P."/>
            <person name="Miethke P."/>
            <person name="Waters P.D."/>
            <person name="Veyrunes F."/>
            <person name="Fulton L."/>
            <person name="Fulton B."/>
            <person name="Graves T."/>
            <person name="Wallis J."/>
            <person name="Puente X.S."/>
            <person name="Lopez-Otin C."/>
            <person name="Ordonez G.R."/>
            <person name="Eichler E.E."/>
            <person name="Chen L."/>
            <person name="Cheng Z."/>
            <person name="Deakin J.E."/>
            <person name="Alsop A."/>
            <person name="Thompson K."/>
            <person name="Kirby P."/>
            <person name="Papenfuss A.T."/>
            <person name="Wakefield M.J."/>
            <person name="Olender T."/>
            <person name="Lancet D."/>
            <person name="Huttley G.A."/>
            <person name="Smit A.F."/>
            <person name="Pask A."/>
            <person name="Temple-Smith P."/>
            <person name="Batzer M.A."/>
            <person name="Walker J.A."/>
            <person name="Konkel M.K."/>
            <person name="Harris R.S."/>
            <person name="Whittington C.M."/>
            <person name="Wong E.S."/>
            <person name="Gemmell N.J."/>
            <person name="Buschiazzo E."/>
            <person name="Vargas Jentzsch I.M."/>
            <person name="Merkel A."/>
            <person name="Schmitz J."/>
            <person name="Zemann A."/>
            <person name="Churakov G."/>
            <person name="Kriegs J.O."/>
            <person name="Brosius J."/>
            <person name="Murchison E.P."/>
            <person name="Sachidanandam R."/>
            <person name="Smith C."/>
            <person name="Hannon G.J."/>
            <person name="Tsend-Ayush E."/>
            <person name="McMillan D."/>
            <person name="Attenborough R."/>
            <person name="Rens W."/>
            <person name="Ferguson-Smith M."/>
            <person name="Lefevre C.M."/>
            <person name="Sharp J.A."/>
            <person name="Nicholas K.R."/>
            <person name="Ray D.A."/>
            <person name="Kube M."/>
            <person name="Reinhardt R."/>
            <person name="Pringle T.H."/>
            <person name="Taylor J."/>
            <person name="Jones R.C."/>
            <person name="Nixon B."/>
            <person name="Dacheux J.L."/>
            <person name="Niwa H."/>
            <person name="Sekita Y."/>
            <person name="Huang X."/>
            <person name="Stark A."/>
            <person name="Kheradpour P."/>
            <person name="Kellis M."/>
            <person name="Flicek P."/>
            <person name="Chen Y."/>
            <person name="Webber C."/>
            <person name="Hardison R."/>
            <person name="Nelson J."/>
            <person name="Hallsworth-Pepin K."/>
            <person name="Delehaunty K."/>
            <person name="Markovic C."/>
            <person name="Minx P."/>
            <person name="Feng Y."/>
            <person name="Kremitzki C."/>
            <person name="Mitreva M."/>
            <person name="Glasscock J."/>
            <person name="Wylie T."/>
            <person name="Wohldmann P."/>
            <person name="Thiru P."/>
            <person name="Nhan M.N."/>
            <person name="Pohl C.S."/>
            <person name="Smith S.M."/>
            <person name="Hou S."/>
            <person name="Nefedov M."/>
            <person name="de Jong P.J."/>
            <person name="Renfree M.B."/>
            <person name="Mardis E.R."/>
            <person name="Wilson R.K."/>
        </authorList>
    </citation>
    <scope>NUCLEOTIDE SEQUENCE [LARGE SCALE GENOMIC DNA]</scope>
    <source>
        <strain evidence="20 21">Glennie</strain>
    </source>
</reference>
<evidence type="ECO:0000256" key="4">
    <source>
        <dbReference type="ARBA" id="ARBA00012759"/>
    </source>
</evidence>